<dbReference type="InterPro" id="IPR053139">
    <property type="entry name" value="Surface_bspA-like"/>
</dbReference>
<dbReference type="EMBL" id="JASJEU010000005">
    <property type="protein sequence ID" value="MDJ1649649.1"/>
    <property type="molecule type" value="Genomic_DNA"/>
</dbReference>
<comment type="caution">
    <text evidence="1">The sequence shown here is derived from an EMBL/GenBank/DDBJ whole genome shotgun (WGS) entry which is preliminary data.</text>
</comment>
<evidence type="ECO:0000313" key="1">
    <source>
        <dbReference type="EMBL" id="MDJ1649649.1"/>
    </source>
</evidence>
<gene>
    <name evidence="1" type="ORF">QNJ86_02440</name>
</gene>
<protein>
    <submittedName>
        <fullName evidence="1">Leucine-rich repeat protein</fullName>
    </submittedName>
</protein>
<proteinExistence type="predicted"/>
<name>A0ABT7DJE9_9ACTN</name>
<dbReference type="RefSeq" id="WP_283830987.1">
    <property type="nucleotide sequence ID" value="NZ_JASJEU010000005.1"/>
</dbReference>
<dbReference type="InterPro" id="IPR026906">
    <property type="entry name" value="LRR_5"/>
</dbReference>
<accession>A0ABT7DJE9</accession>
<dbReference type="SUPFAM" id="SSF52058">
    <property type="entry name" value="L domain-like"/>
    <property type="match status" value="1"/>
</dbReference>
<dbReference type="PANTHER" id="PTHR45661:SF3">
    <property type="entry name" value="IG-LIKE DOMAIN-CONTAINING PROTEIN"/>
    <property type="match status" value="1"/>
</dbReference>
<evidence type="ECO:0000313" key="2">
    <source>
        <dbReference type="Proteomes" id="UP001232750"/>
    </source>
</evidence>
<dbReference type="Proteomes" id="UP001232750">
    <property type="component" value="Unassembled WGS sequence"/>
</dbReference>
<organism evidence="1 2">
    <name type="scientific">Gordonibacter faecis</name>
    <dbReference type="NCBI Taxonomy" id="3047475"/>
    <lineage>
        <taxon>Bacteria</taxon>
        <taxon>Bacillati</taxon>
        <taxon>Actinomycetota</taxon>
        <taxon>Coriobacteriia</taxon>
        <taxon>Eggerthellales</taxon>
        <taxon>Eggerthellaceae</taxon>
        <taxon>Gordonibacter</taxon>
    </lineage>
</organism>
<keyword evidence="2" id="KW-1185">Reference proteome</keyword>
<dbReference type="InterPro" id="IPR032675">
    <property type="entry name" value="LRR_dom_sf"/>
</dbReference>
<sequence length="682" mass="75566">MHDDSRQQEVEERHFGAFRFRCRAAGTIRLVGYEGSDACVSIPSHIEEVPVTSLASNLFRNHTELERVELPDTVEFVGHHVFDGCRNLHYARLSASLEAIDRTMFAGCRELAEVVLTAPTVKLENDSFCDSPITRVRFGPLVRELEAKPLPLLKIREISVDEDNERFSTDGLALYSKDGSALYRLVVACEQFTVAEGCQVIEDRAFDSVACLREVSLPDSLKSIGRLAFAKTALGSVRIPPAVEHIDAMAFYHCAKLTSVSLSFGLKSIGEEAFALSGIQRVRVPASVEQLGFRAFDKTPAQRSVDEGAIAVDSANPHMDLDAQGGLYCHDVFAEYIGLAPAYAVRPGTHAVGAEAFKRHRTVRAVELPEGLFEVRAEAFRGCRQLMRVDLPHSLERIGERAFLDTALITLTLSERVREIGEDALLVQGQNQLTHNTPLSSVEVAEGNPLFYLENGLLCEREGNKAGGDTCLLYVGPDHIVHIPDQVTKVANLAFCGTSGVDELYIHDHLQSVCMGAFSTARTIPWMHVRFPEPIDGYESGDFQVPSLSARYRSPSYLITTNAKGTVFDFEYYDSWVTHAVDVNEFAPAALYRLQHPMSLPDETRELYEGIFARRSAQVCRYFAEHANLAALEELCERGLLDEQTVEAELAVAVREGRAQATGCLLELKHRWVPDTGIDFSL</sequence>
<dbReference type="Pfam" id="PF13306">
    <property type="entry name" value="LRR_5"/>
    <property type="match status" value="4"/>
</dbReference>
<reference evidence="1 2" key="1">
    <citation type="submission" date="2023-05" db="EMBL/GenBank/DDBJ databases">
        <title>Gordonibacter KGMB12511T sp. nov., isolated from faeces of healthy Korean.</title>
        <authorList>
            <person name="Kim H.S."/>
            <person name="Kim J.-S."/>
            <person name="Suh M.K."/>
            <person name="Eom M.K."/>
            <person name="Do H.E."/>
            <person name="Lee J.-S."/>
        </authorList>
    </citation>
    <scope>NUCLEOTIDE SEQUENCE [LARGE SCALE GENOMIC DNA]</scope>
    <source>
        <strain evidence="1 2">KGMB12511</strain>
    </source>
</reference>
<dbReference type="PANTHER" id="PTHR45661">
    <property type="entry name" value="SURFACE ANTIGEN"/>
    <property type="match status" value="1"/>
</dbReference>
<dbReference type="Gene3D" id="3.80.10.10">
    <property type="entry name" value="Ribonuclease Inhibitor"/>
    <property type="match status" value="2"/>
</dbReference>